<dbReference type="GO" id="GO:0008180">
    <property type="term" value="C:COP9 signalosome"/>
    <property type="evidence" value="ECO:0007669"/>
    <property type="project" value="TreeGrafter"/>
</dbReference>
<dbReference type="InterPro" id="IPR050756">
    <property type="entry name" value="CSN3"/>
</dbReference>
<dbReference type="Pfam" id="PF22788">
    <property type="entry name" value="COP9_hel_rpt"/>
    <property type="match status" value="1"/>
</dbReference>
<feature type="domain" description="COP9 signalosome complex subunit 3 N-terminal helical repeats" evidence="3">
    <location>
        <begin position="50"/>
        <end position="280"/>
    </location>
</feature>
<dbReference type="AlphaFoldDB" id="M2YUW6"/>
<feature type="compositionally biased region" description="Acidic residues" evidence="2">
    <location>
        <begin position="472"/>
        <end position="483"/>
    </location>
</feature>
<dbReference type="Proteomes" id="UP000016932">
    <property type="component" value="Unassembled WGS sequence"/>
</dbReference>
<evidence type="ECO:0000259" key="3">
    <source>
        <dbReference type="Pfam" id="PF22788"/>
    </source>
</evidence>
<accession>M2YUW6</accession>
<keyword evidence="5" id="KW-1185">Reference proteome</keyword>
<dbReference type="eggNOG" id="KOG2582">
    <property type="taxonomic scope" value="Eukaryota"/>
</dbReference>
<protein>
    <submittedName>
        <fullName evidence="4">COP9 CSN3 signalosome subunit 3</fullName>
    </submittedName>
</protein>
<dbReference type="VEuPathDB" id="FungiDB:MYCFIDRAFT_155692"/>
<evidence type="ECO:0000256" key="1">
    <source>
        <dbReference type="ARBA" id="ARBA00022490"/>
    </source>
</evidence>
<dbReference type="PANTHER" id="PTHR10758">
    <property type="entry name" value="26S PROTEASOME NON-ATPASE REGULATORY SUBUNIT 3/COP9 SIGNALOSOME COMPLEX SUBUNIT 3"/>
    <property type="match status" value="1"/>
</dbReference>
<dbReference type="HOGENOM" id="CLU_028825_1_1_1"/>
<feature type="region of interest" description="Disordered" evidence="2">
    <location>
        <begin position="464"/>
        <end position="483"/>
    </location>
</feature>
<reference evidence="4 5" key="1">
    <citation type="journal article" date="2012" name="PLoS Pathog.">
        <title>Diverse lifestyles and strategies of plant pathogenesis encoded in the genomes of eighteen Dothideomycetes fungi.</title>
        <authorList>
            <person name="Ohm R.A."/>
            <person name="Feau N."/>
            <person name="Henrissat B."/>
            <person name="Schoch C.L."/>
            <person name="Horwitz B.A."/>
            <person name="Barry K.W."/>
            <person name="Condon B.J."/>
            <person name="Copeland A.C."/>
            <person name="Dhillon B."/>
            <person name="Glaser F."/>
            <person name="Hesse C.N."/>
            <person name="Kosti I."/>
            <person name="LaButti K."/>
            <person name="Lindquist E.A."/>
            <person name="Lucas S."/>
            <person name="Salamov A.A."/>
            <person name="Bradshaw R.E."/>
            <person name="Ciuffetti L."/>
            <person name="Hamelin R.C."/>
            <person name="Kema G.H.J."/>
            <person name="Lawrence C."/>
            <person name="Scott J.A."/>
            <person name="Spatafora J.W."/>
            <person name="Turgeon B.G."/>
            <person name="de Wit P.J.G.M."/>
            <person name="Zhong S."/>
            <person name="Goodwin S.B."/>
            <person name="Grigoriev I.V."/>
        </authorList>
    </citation>
    <scope>NUCLEOTIDE SEQUENCE [LARGE SCALE GENOMIC DNA]</scope>
    <source>
        <strain evidence="4 5">CIRAD86</strain>
    </source>
</reference>
<keyword evidence="1" id="KW-0963">Cytoplasm</keyword>
<evidence type="ECO:0000313" key="5">
    <source>
        <dbReference type="Proteomes" id="UP000016932"/>
    </source>
</evidence>
<dbReference type="GeneID" id="19331814"/>
<dbReference type="RefSeq" id="XP_007928702.1">
    <property type="nucleotide sequence ID" value="XM_007930511.1"/>
</dbReference>
<gene>
    <name evidence="4" type="ORF">MYCFIDRAFT_155692</name>
</gene>
<name>M2YUW6_PSEFD</name>
<sequence length="483" mass="54567">MAELVQTLLSFPPDSKEPLTPKQYDTKINHYLKDLRKVQPAQWTKKYEKKELIELLDPSVNSIPYMISLTELIKANAKDKKRIDQLVFNAVGFLTTFDPIQVRYVGSEWRVLLDWTIDYLGKHPADDVSSISTAILRLDPTAGTFTNNHLAFLELCLKLGVPSQAIPILDRDIYAYPQKHWKIVPEEPPSEEHELSNAFITEKSGFAEKLDSSDVLQYYLLGAQVYIAVRNYSRARLFLEYILLAPSQQHATSALQVEAYKRWLLLGLLAEGRQYPQPKTLDQTTLKNVKACSRPYEAVTDAFSKRESQKLVAEIQTGQEVWMEDGNLRFVNEVVTALQRYRVIDLQKTYAALPVTRVASLLQAQPGETFQQLQEMIGGGFLNASVSGSGTDAILRFHDTTSTAPTDIDLAAQTERIQNLVTFIRDADRRLQLTKEYVEHQKRQKHSAGADGDLADVMDLTWDAPNASNNTIDDDGDEDIMAS</sequence>
<dbReference type="InterPro" id="IPR055089">
    <property type="entry name" value="COP9_N"/>
</dbReference>
<organism evidence="4 5">
    <name type="scientific">Pseudocercospora fijiensis (strain CIRAD86)</name>
    <name type="common">Black leaf streak disease fungus</name>
    <name type="synonym">Mycosphaerella fijiensis</name>
    <dbReference type="NCBI Taxonomy" id="383855"/>
    <lineage>
        <taxon>Eukaryota</taxon>
        <taxon>Fungi</taxon>
        <taxon>Dikarya</taxon>
        <taxon>Ascomycota</taxon>
        <taxon>Pezizomycotina</taxon>
        <taxon>Dothideomycetes</taxon>
        <taxon>Dothideomycetidae</taxon>
        <taxon>Mycosphaerellales</taxon>
        <taxon>Mycosphaerellaceae</taxon>
        <taxon>Pseudocercospora</taxon>
    </lineage>
</organism>
<dbReference type="OrthoDB" id="29061at2759"/>
<dbReference type="PANTHER" id="PTHR10758:SF1">
    <property type="entry name" value="COP9 SIGNALOSOME COMPLEX SUBUNIT 3"/>
    <property type="match status" value="1"/>
</dbReference>
<dbReference type="GO" id="GO:0006511">
    <property type="term" value="P:ubiquitin-dependent protein catabolic process"/>
    <property type="evidence" value="ECO:0007669"/>
    <property type="project" value="TreeGrafter"/>
</dbReference>
<dbReference type="EMBL" id="KB446560">
    <property type="protein sequence ID" value="EME81530.1"/>
    <property type="molecule type" value="Genomic_DNA"/>
</dbReference>
<proteinExistence type="predicted"/>
<evidence type="ECO:0000256" key="2">
    <source>
        <dbReference type="SAM" id="MobiDB-lite"/>
    </source>
</evidence>
<dbReference type="KEGG" id="pfj:MYCFIDRAFT_155692"/>
<dbReference type="STRING" id="383855.M2YUW6"/>
<evidence type="ECO:0000313" key="4">
    <source>
        <dbReference type="EMBL" id="EME81530.1"/>
    </source>
</evidence>